<dbReference type="InParanoid" id="A0A409YDM6"/>
<organism evidence="1 2">
    <name type="scientific">Panaeolus cyanescens</name>
    <dbReference type="NCBI Taxonomy" id="181874"/>
    <lineage>
        <taxon>Eukaryota</taxon>
        <taxon>Fungi</taxon>
        <taxon>Dikarya</taxon>
        <taxon>Basidiomycota</taxon>
        <taxon>Agaricomycotina</taxon>
        <taxon>Agaricomycetes</taxon>
        <taxon>Agaricomycetidae</taxon>
        <taxon>Agaricales</taxon>
        <taxon>Agaricineae</taxon>
        <taxon>Galeropsidaceae</taxon>
        <taxon>Panaeolus</taxon>
    </lineage>
</organism>
<sequence length="555" mass="64794">MYPKVVGLSLNWCIFSGTINERTWGKGRGAYPRLEDNIVQVNDHLIRDRTNATLRCELYPDVPQIVSDILQHGAKLAIISRHSSRAMIERALYYFIVKDNYGHDRRLIELVTYLEVYNRHKTEHFRAIQGYNDEPYMNMILFDHMKQSTTRVEMLLGQSNLSLVVHYKSDAHKCVYYLGVTFEHCPDGLNWNRYQEGIATWRRTKALHSPWRGPEPTAYPKRKLIGYSGMDLDTIKLLEKGGRRQDRKEAARWGYAMYVADDPRVAKYFSDWIKIWVPDNRHDLKTNVNEDEVTIADSDLKRDKQVSRWGVSRPYVLFCRHPNMGRRDGLQFPIPDPQRFNELVIYGQTQESLIVIQRMTDAELVKAIRNNENVQYEHKIPEWNITVPEDTKADFRQHHEHPTYLYKLKLAPMTCTPPLFKSESSSDYVSKGHRTIHQLDRKTWGKGHGAHSKIEDNIIRVNDHVVQAINNASLKCKLYPDVPRIVGDILQHGAKLAIVSRHKSKAMVDRALYYFKVKDRHGKDRRLIELVTYDENTRPSTFVQSMGTMTKSTWI</sequence>
<dbReference type="Gene3D" id="3.40.50.1000">
    <property type="entry name" value="HAD superfamily/HAD-like"/>
    <property type="match status" value="2"/>
</dbReference>
<keyword evidence="2" id="KW-1185">Reference proteome</keyword>
<accession>A0A409YDM6</accession>
<name>A0A409YDM6_9AGAR</name>
<gene>
    <name evidence="1" type="ORF">CVT24_000409</name>
</gene>
<dbReference type="Pfam" id="PF12689">
    <property type="entry name" value="Acid_PPase"/>
    <property type="match status" value="1"/>
</dbReference>
<dbReference type="AlphaFoldDB" id="A0A409YDM6"/>
<dbReference type="STRING" id="181874.A0A409YDM6"/>
<dbReference type="PANTHER" id="PTHR17901:SF14">
    <property type="entry name" value="MAGNESIUM-DEPENDENT PHOSPHATASE 1"/>
    <property type="match status" value="1"/>
</dbReference>
<evidence type="ECO:0000313" key="1">
    <source>
        <dbReference type="EMBL" id="PPR01113.1"/>
    </source>
</evidence>
<evidence type="ECO:0000313" key="2">
    <source>
        <dbReference type="Proteomes" id="UP000284842"/>
    </source>
</evidence>
<protein>
    <submittedName>
        <fullName evidence="1">Uncharacterized protein</fullName>
    </submittedName>
</protein>
<proteinExistence type="predicted"/>
<dbReference type="PANTHER" id="PTHR17901">
    <property type="entry name" value="MAGNESIUM-DEPENDENT PHOSPHATASE 1 MDP1"/>
    <property type="match status" value="1"/>
</dbReference>
<comment type="caution">
    <text evidence="1">The sequence shown here is derived from an EMBL/GenBank/DDBJ whole genome shotgun (WGS) entry which is preliminary data.</text>
</comment>
<dbReference type="GO" id="GO:0003993">
    <property type="term" value="F:acid phosphatase activity"/>
    <property type="evidence" value="ECO:0007669"/>
    <property type="project" value="TreeGrafter"/>
</dbReference>
<dbReference type="EMBL" id="NHTK01001271">
    <property type="protein sequence ID" value="PPR01113.1"/>
    <property type="molecule type" value="Genomic_DNA"/>
</dbReference>
<dbReference type="Proteomes" id="UP000284842">
    <property type="component" value="Unassembled WGS sequence"/>
</dbReference>
<dbReference type="InterPro" id="IPR023214">
    <property type="entry name" value="HAD_sf"/>
</dbReference>
<dbReference type="InterPro" id="IPR010036">
    <property type="entry name" value="MDP_1_eu_arc"/>
</dbReference>
<reference evidence="1 2" key="1">
    <citation type="journal article" date="2018" name="Evol. Lett.">
        <title>Horizontal gene cluster transfer increased hallucinogenic mushroom diversity.</title>
        <authorList>
            <person name="Reynolds H.T."/>
            <person name="Vijayakumar V."/>
            <person name="Gluck-Thaler E."/>
            <person name="Korotkin H.B."/>
            <person name="Matheny P.B."/>
            <person name="Slot J.C."/>
        </authorList>
    </citation>
    <scope>NUCLEOTIDE SEQUENCE [LARGE SCALE GENOMIC DNA]</scope>
    <source>
        <strain evidence="1 2">2629</strain>
    </source>
</reference>
<dbReference type="OrthoDB" id="2865258at2759"/>